<dbReference type="EMBL" id="CP023284">
    <property type="protein sequence ID" value="ATA53787.1"/>
    <property type="molecule type" value="Genomic_DNA"/>
</dbReference>
<feature type="domain" description="Radical SAM core" evidence="4">
    <location>
        <begin position="71"/>
        <end position="307"/>
    </location>
</feature>
<dbReference type="SMART" id="SM00729">
    <property type="entry name" value="Elp3"/>
    <property type="match status" value="1"/>
</dbReference>
<proteinExistence type="predicted"/>
<accession>A0A250DHC2</accession>
<protein>
    <submittedName>
        <fullName evidence="5">Radical SAM protein</fullName>
    </submittedName>
</protein>
<dbReference type="InterPro" id="IPR058240">
    <property type="entry name" value="rSAM_sf"/>
</dbReference>
<dbReference type="KEGG" id="vbo:CKY39_11575"/>
<dbReference type="SUPFAM" id="SSF102114">
    <property type="entry name" value="Radical SAM enzymes"/>
    <property type="match status" value="1"/>
</dbReference>
<dbReference type="GO" id="GO:0051536">
    <property type="term" value="F:iron-sulfur cluster binding"/>
    <property type="evidence" value="ECO:0007669"/>
    <property type="project" value="UniProtKB-KW"/>
</dbReference>
<evidence type="ECO:0000256" key="1">
    <source>
        <dbReference type="ARBA" id="ARBA00022723"/>
    </source>
</evidence>
<dbReference type="SFLD" id="SFLDS00029">
    <property type="entry name" value="Radical_SAM"/>
    <property type="match status" value="1"/>
</dbReference>
<evidence type="ECO:0000313" key="5">
    <source>
        <dbReference type="EMBL" id="ATA53787.1"/>
    </source>
</evidence>
<dbReference type="PANTHER" id="PTHR43432:SF3">
    <property type="entry name" value="SLR0285 PROTEIN"/>
    <property type="match status" value="1"/>
</dbReference>
<dbReference type="PANTHER" id="PTHR43432">
    <property type="entry name" value="SLR0285 PROTEIN"/>
    <property type="match status" value="1"/>
</dbReference>
<dbReference type="GO" id="GO:0046872">
    <property type="term" value="F:metal ion binding"/>
    <property type="evidence" value="ECO:0007669"/>
    <property type="project" value="UniProtKB-KW"/>
</dbReference>
<keyword evidence="1" id="KW-0479">Metal-binding</keyword>
<evidence type="ECO:0000256" key="2">
    <source>
        <dbReference type="ARBA" id="ARBA00023004"/>
    </source>
</evidence>
<dbReference type="NCBIfam" id="NF033668">
    <property type="entry name" value="rSAM_PA0069"/>
    <property type="match status" value="1"/>
</dbReference>
<dbReference type="AlphaFoldDB" id="A0A250DHC2"/>
<evidence type="ECO:0000313" key="6">
    <source>
        <dbReference type="Proteomes" id="UP000217154"/>
    </source>
</evidence>
<keyword evidence="3" id="KW-0411">Iron-sulfur</keyword>
<dbReference type="CDD" id="cd01335">
    <property type="entry name" value="Radical_SAM"/>
    <property type="match status" value="1"/>
</dbReference>
<reference evidence="5 6" key="1">
    <citation type="submission" date="2017-09" db="EMBL/GenBank/DDBJ databases">
        <title>The diverse metabolic capabilities of V. boronicumulans make it an excellent choice for continued studies on novel biodegradation.</title>
        <authorList>
            <person name="Sun S."/>
        </authorList>
    </citation>
    <scope>NUCLEOTIDE SEQUENCE [LARGE SCALE GENOMIC DNA]</scope>
    <source>
        <strain evidence="5 6">J1</strain>
    </source>
</reference>
<dbReference type="InterPro" id="IPR007197">
    <property type="entry name" value="rSAM"/>
</dbReference>
<dbReference type="InterPro" id="IPR040086">
    <property type="entry name" value="MJ0683-like"/>
</dbReference>
<evidence type="ECO:0000259" key="4">
    <source>
        <dbReference type="PROSITE" id="PS51918"/>
    </source>
</evidence>
<sequence>MPAAQVPIHIIKGRGAATRLAHRFSKDERDAFDDGWGTLEDGEAEAAGLLPLATEVRFEDVKSVLSSNESPDIPFDRSLNPYRGCEHGCIYCFARPTHSYLNLSPGLDFETKLIAKRNLVEVLRAELGRKGYRPSNLAIGTATDCYQPIERELRLTRGVIELLSEVRHPFALVTKSSAVERDLDLIAPMAADRLAAVYVTVTTLDGELARKLEPRAAAPHRRLRTIRTLVEAGVPVGVSVAPQIPFITEDMEQVLEAAWEAGARSAFYTVVRLPWEVAPLFKEWLELHYPQRAERVMARIHEMRGGKDYDADFATRMKGSGLWADLIHQRFQKATHRLGFNRERIALDTGAFRPPGAQGQGSLF</sequence>
<dbReference type="SFLD" id="SFLDG01084">
    <property type="entry name" value="Uncharacterised_Radical_SAM_Su"/>
    <property type="match status" value="1"/>
</dbReference>
<dbReference type="Pfam" id="PF04055">
    <property type="entry name" value="Radical_SAM"/>
    <property type="match status" value="1"/>
</dbReference>
<dbReference type="GO" id="GO:0003824">
    <property type="term" value="F:catalytic activity"/>
    <property type="evidence" value="ECO:0007669"/>
    <property type="project" value="InterPro"/>
</dbReference>
<name>A0A250DHC2_9BURK</name>
<evidence type="ECO:0000256" key="3">
    <source>
        <dbReference type="ARBA" id="ARBA00023014"/>
    </source>
</evidence>
<keyword evidence="2" id="KW-0408">Iron</keyword>
<dbReference type="Proteomes" id="UP000217154">
    <property type="component" value="Chromosome"/>
</dbReference>
<dbReference type="InterPro" id="IPR006638">
    <property type="entry name" value="Elp3/MiaA/NifB-like_rSAM"/>
</dbReference>
<gene>
    <name evidence="5" type="ORF">CKY39_11575</name>
</gene>
<dbReference type="Gene3D" id="3.80.30.30">
    <property type="match status" value="1"/>
</dbReference>
<dbReference type="PROSITE" id="PS51918">
    <property type="entry name" value="RADICAL_SAM"/>
    <property type="match status" value="1"/>
</dbReference>
<organism evidence="5 6">
    <name type="scientific">Variovorax boronicumulans</name>
    <dbReference type="NCBI Taxonomy" id="436515"/>
    <lineage>
        <taxon>Bacteria</taxon>
        <taxon>Pseudomonadati</taxon>
        <taxon>Pseudomonadota</taxon>
        <taxon>Betaproteobacteria</taxon>
        <taxon>Burkholderiales</taxon>
        <taxon>Comamonadaceae</taxon>
        <taxon>Variovorax</taxon>
    </lineage>
</organism>
<dbReference type="RefSeq" id="WP_095744549.1">
    <property type="nucleotide sequence ID" value="NZ_CP023284.1"/>
</dbReference>